<protein>
    <submittedName>
        <fullName evidence="1">Uncharacterized protein</fullName>
    </submittedName>
</protein>
<keyword evidence="2" id="KW-1185">Reference proteome</keyword>
<dbReference type="EMBL" id="HQ317393">
    <property type="protein sequence ID" value="AGN30250.1"/>
    <property type="molecule type" value="Genomic_DNA"/>
</dbReference>
<proteinExistence type="predicted"/>
<gene>
    <name evidence="1" type="ORF">VPFG_00251</name>
</gene>
<sequence length="111" mass="13100">MKYARYTEFNDHEGETWHRFIPMTDPCLDKFLDVMKIVEDSDDTFSIEIDGEGKVVQYDESYVKVLVDESAMYMNGYMDAYAVCNINEDALIYTSDYEEAYEMLYKMGWAK</sequence>
<dbReference type="OrthoDB" id="19447at10239"/>
<dbReference type="GeneID" id="15926704"/>
<reference evidence="1 2" key="1">
    <citation type="journal article" date="2014" name="Genome Biol. Evol.">
        <title>Composite Conserved Promoter-Terminator Motifs (PeSLs) that Mediate Modular Shuffling in the Diverse T4-Like Myoviruses.</title>
        <authorList>
            <person name="Comeau A.M."/>
            <person name="Arbiol C."/>
            <person name="Krisch H.M."/>
        </authorList>
    </citation>
    <scope>NUCLEOTIDE SEQUENCE [LARGE SCALE GENOMIC DNA]</scope>
</reference>
<dbReference type="RefSeq" id="YP_008125399.1">
    <property type="nucleotide sequence ID" value="NC_021529.2"/>
</dbReference>
<name>R9TIP0_9CAUD</name>
<organism evidence="1 2">
    <name type="scientific">Vibrio phage nt-1</name>
    <dbReference type="NCBI Taxonomy" id="115992"/>
    <lineage>
        <taxon>Viruses</taxon>
        <taxon>Duplodnaviria</taxon>
        <taxon>Heunggongvirae</taxon>
        <taxon>Uroviricota</taxon>
        <taxon>Caudoviricetes</taxon>
        <taxon>Pantevenvirales</taxon>
        <taxon>Straboviridae</taxon>
        <taxon>Mylasvirus</taxon>
        <taxon>Mylasvirus persius</taxon>
    </lineage>
</organism>
<dbReference type="Proteomes" id="UP000201461">
    <property type="component" value="Segment"/>
</dbReference>
<dbReference type="KEGG" id="vg:15926704"/>
<accession>R9TIP0</accession>
<evidence type="ECO:0000313" key="1">
    <source>
        <dbReference type="EMBL" id="AGN30250.1"/>
    </source>
</evidence>
<evidence type="ECO:0000313" key="2">
    <source>
        <dbReference type="Proteomes" id="UP000201461"/>
    </source>
</evidence>